<keyword evidence="9" id="KW-0862">Zinc</keyword>
<dbReference type="InterPro" id="IPR015712">
    <property type="entry name" value="DNA-dir_RNA_pol_su2"/>
</dbReference>
<evidence type="ECO:0000256" key="4">
    <source>
        <dbReference type="ARBA" id="ARBA00022478"/>
    </source>
</evidence>
<dbReference type="InterPro" id="IPR007645">
    <property type="entry name" value="RNA_pol_Rpb2_3"/>
</dbReference>
<evidence type="ECO:0000256" key="5">
    <source>
        <dbReference type="ARBA" id="ARBA00022679"/>
    </source>
</evidence>
<dbReference type="Gene3D" id="3.90.1100.10">
    <property type="match status" value="2"/>
</dbReference>
<keyword evidence="7" id="KW-0479">Metal-binding</keyword>
<sequence>MANKMDFSHTWEAREPSLKYTQNPKFGNPPAQQNLYLKTLGQPAIESFNYMFHGGLKKVARDIIPVEFELKNGQKVKLKISKINILQPTVGETVIPQPKILQIFPKECRMRNSTYKGKLQVQIFWSVNGKAQIPFDRCLGEIPVMIQSETCNLAGLTPKELVAKGEHEQEWGGYFVVKGHERILRMLSATRKNYPITVQRDVWKRRGKLFTDKGVFIRCVKEDMMSTNNVLHYLSNGTMRLMFSFRKILYLFPVVMVLKALVDCTDSFIYDQLVQGLEDEIYYKDRIALMLRQLQEEGLFTHAHVRNFIGRSFRSQFRELPHWYTDEEVCQYLLRHSVLYHLDSDKEKFDLLVFMARKLFAFAHGKCALEGMDPVMMQEITLPGHLYLQLLKDRLSSWLTVLKYVIMKRERVAKNFVFNQSEMGLALGKSGKIDTAFENVFATGNLPGMADLGLQQSTGVSIMAENINRMRYMSHFRAVHRGAAFMDSRSSEVRQLKPDAWGFLCPVHTPDGSPCGLLNHLSATCHVVNDSPDTSQLPTLLVALGMTHVDETINNGKFSACYVVMLEGRVLGRVADSNAARFVDKLRMLKVRGAENVPKTLEIAFVRRTVNGQYPGIYLFTGPARMMRPVYNIAAGAVELVGTFEQVYLNICITEEENRDGVFTHQELSETSFLSNLASLIPLPDFNQSPRNMYQCQMGKQTMGTPVHNWRFQTNSKLYRLQTPTTPLFRPAHWDRINMDDFAMGTNAIVAVISYTGYDMEDAMVINRGSLQRGFAHGQVYTSKIIDLKELKKGTSEFFFKRDPAKTDLKEFLDEDGLPYPGTFLRESDPYYCYYEVEAGRYSVAKYKGSEAVYVSNVNIIGSDWSAGMNKVTITFRIPRNPQIGDKFASRAGQKGICSQQWLTEDLPWTESGLVPDIVFNPHGFPSRMTIAMMIECMAGKSAAVHGLVHDATPFRFSEENTAIDYHGKLLEEAGYSYYGTEKLYSGIDGREMDADIFFGVVHYQRLRHMVSDKFQVRSVGTVDHVTMQPIKGRKRGGGVRFGEMERDGLVSHGALYLLYDRLFHCSDESKMDVCRVCGSFLPPLSTMKMGRNGSYYSSNILKCNVCEDGGKMEEIMIPSVYKYLIAELGSVNLSIKLKPASV</sequence>
<dbReference type="EC" id="2.7.7.6" evidence="15"/>
<comment type="caution">
    <text evidence="22">The sequence shown here is derived from an EMBL/GenBank/DDBJ whole genome shotgun (WGS) entry which is preliminary data.</text>
</comment>
<evidence type="ECO:0000256" key="13">
    <source>
        <dbReference type="ARBA" id="ARBA00047768"/>
    </source>
</evidence>
<feature type="domain" description="RNA polymerase Rpb2" evidence="20">
    <location>
        <begin position="463"/>
        <end position="527"/>
    </location>
</feature>
<evidence type="ECO:0000256" key="11">
    <source>
        <dbReference type="ARBA" id="ARBA00023242"/>
    </source>
</evidence>
<dbReference type="Gene3D" id="2.40.270.10">
    <property type="entry name" value="DNA-directed RNA polymerase, subunit 2, domain 6"/>
    <property type="match status" value="1"/>
</dbReference>
<dbReference type="Gene3D" id="3.90.1800.10">
    <property type="entry name" value="RNA polymerase alpha subunit dimerisation domain"/>
    <property type="match status" value="1"/>
</dbReference>
<dbReference type="Pfam" id="PF04561">
    <property type="entry name" value="RNA_pol_Rpb2_2"/>
    <property type="match status" value="1"/>
</dbReference>
<dbReference type="InterPro" id="IPR037033">
    <property type="entry name" value="DNA-dir_RNAP_su2_hyb_sf"/>
</dbReference>
<comment type="subcellular location">
    <subcellularLocation>
        <location evidence="1">Nucleus</location>
        <location evidence="1">Nucleolus</location>
    </subcellularLocation>
</comment>
<keyword evidence="4 15" id="KW-0240">DNA-directed RNA polymerase</keyword>
<evidence type="ECO:0000256" key="9">
    <source>
        <dbReference type="ARBA" id="ARBA00022833"/>
    </source>
</evidence>
<feature type="domain" description="RNA polymerase beta subunit protrusion" evidence="19">
    <location>
        <begin position="40"/>
        <end position="409"/>
    </location>
</feature>
<dbReference type="EMBL" id="CAKKLH010000289">
    <property type="protein sequence ID" value="CAH0108915.1"/>
    <property type="molecule type" value="Genomic_DNA"/>
</dbReference>
<dbReference type="Gene3D" id="3.90.1110.10">
    <property type="entry name" value="RNA polymerase Rpb2, domain 2"/>
    <property type="match status" value="1"/>
</dbReference>
<dbReference type="GO" id="GO:0003677">
    <property type="term" value="F:DNA binding"/>
    <property type="evidence" value="ECO:0007669"/>
    <property type="project" value="InterPro"/>
</dbReference>
<dbReference type="Pfam" id="PF04565">
    <property type="entry name" value="RNA_pol_Rpb2_3"/>
    <property type="match status" value="1"/>
</dbReference>
<evidence type="ECO:0000259" key="16">
    <source>
        <dbReference type="Pfam" id="PF00562"/>
    </source>
</evidence>
<dbReference type="InterPro" id="IPR007120">
    <property type="entry name" value="DNA-dir_RNAP_su2_dom"/>
</dbReference>
<evidence type="ECO:0000256" key="15">
    <source>
        <dbReference type="RuleBase" id="RU363031"/>
    </source>
</evidence>
<comment type="subunit">
    <text evidence="3">Component of the RNA polymerase I (Pol I) complex consisting of at least 13 subunits.</text>
</comment>
<comment type="catalytic activity">
    <reaction evidence="13">
        <text>RNA(n) + a ribonucleoside 5'-triphosphate = RNA(n+1) + diphosphate</text>
        <dbReference type="Rhea" id="RHEA:21248"/>
        <dbReference type="Rhea" id="RHEA-COMP:14527"/>
        <dbReference type="Rhea" id="RHEA-COMP:17342"/>
        <dbReference type="ChEBI" id="CHEBI:33019"/>
        <dbReference type="ChEBI" id="CHEBI:61557"/>
        <dbReference type="ChEBI" id="CHEBI:140395"/>
        <dbReference type="EC" id="2.7.7.6"/>
    </reaction>
    <physiologicalReaction direction="left-to-right" evidence="13">
        <dbReference type="Rhea" id="RHEA:21249"/>
    </physiologicalReaction>
</comment>
<dbReference type="InterPro" id="IPR007121">
    <property type="entry name" value="RNA_pol_bsu_CS"/>
</dbReference>
<dbReference type="Pfam" id="PF00562">
    <property type="entry name" value="RNA_pol_Rpb2_6"/>
    <property type="match status" value="1"/>
</dbReference>
<dbReference type="SUPFAM" id="SSF64484">
    <property type="entry name" value="beta and beta-prime subunits of DNA dependent RNA-polymerase"/>
    <property type="match status" value="1"/>
</dbReference>
<dbReference type="GO" id="GO:0008270">
    <property type="term" value="F:zinc ion binding"/>
    <property type="evidence" value="ECO:0007669"/>
    <property type="project" value="UniProtKB-KW"/>
</dbReference>
<dbReference type="InterPro" id="IPR009674">
    <property type="entry name" value="Rpa2_dom_4"/>
</dbReference>
<evidence type="ECO:0000256" key="1">
    <source>
        <dbReference type="ARBA" id="ARBA00004604"/>
    </source>
</evidence>
<dbReference type="Pfam" id="PF04560">
    <property type="entry name" value="RNA_pol_Rpb2_7"/>
    <property type="match status" value="1"/>
</dbReference>
<evidence type="ECO:0000256" key="14">
    <source>
        <dbReference type="RuleBase" id="RU000434"/>
    </source>
</evidence>
<gene>
    <name evidence="22" type="ORF">DGAL_LOCUS12371</name>
</gene>
<dbReference type="InterPro" id="IPR007642">
    <property type="entry name" value="RNA_pol_Rpb2_2"/>
</dbReference>
<keyword evidence="8" id="KW-0863">Zinc-finger</keyword>
<reference evidence="22" key="1">
    <citation type="submission" date="2021-11" db="EMBL/GenBank/DDBJ databases">
        <authorList>
            <person name="Schell T."/>
        </authorList>
    </citation>
    <scope>NUCLEOTIDE SEQUENCE</scope>
    <source>
        <strain evidence="22">M5</strain>
    </source>
</reference>
<dbReference type="InterPro" id="IPR037034">
    <property type="entry name" value="RNA_pol_Rpb2_2_sf"/>
</dbReference>
<accession>A0A8J2RUR5</accession>
<evidence type="ECO:0000313" key="22">
    <source>
        <dbReference type="EMBL" id="CAH0108915.1"/>
    </source>
</evidence>
<comment type="similarity">
    <text evidence="2 14">Belongs to the RNA polymerase beta chain family.</text>
</comment>
<comment type="function">
    <text evidence="12">DNA-dependent RNA polymerase catalyzes the transcription of DNA into RNA using the four ribonucleoside triphosphates as substrates. Second largest core component of RNA polymerase I which synthesizes ribosomal RNA precursors. Proposed to contribute to the polymerase catalytic activity and forms the polymerase active center together with the largest subunit. Pol I is composed of mobile elements and RPA2 is part of the core element with the central large cleft and probably a clamp element that moves to open and close the cleft.</text>
</comment>
<dbReference type="GO" id="GO:0003899">
    <property type="term" value="F:DNA-directed RNA polymerase activity"/>
    <property type="evidence" value="ECO:0007669"/>
    <property type="project" value="UniProtKB-EC"/>
</dbReference>
<keyword evidence="23" id="KW-1185">Reference proteome</keyword>
<feature type="domain" description="RNA polymerase Rpb2" evidence="17">
    <location>
        <begin position="1038"/>
        <end position="1138"/>
    </location>
</feature>
<evidence type="ECO:0000259" key="18">
    <source>
        <dbReference type="Pfam" id="PF04561"/>
    </source>
</evidence>
<evidence type="ECO:0000313" key="23">
    <source>
        <dbReference type="Proteomes" id="UP000789390"/>
    </source>
</evidence>
<dbReference type="Gene3D" id="2.40.50.150">
    <property type="match status" value="1"/>
</dbReference>
<evidence type="ECO:0000256" key="6">
    <source>
        <dbReference type="ARBA" id="ARBA00022695"/>
    </source>
</evidence>
<evidence type="ECO:0000256" key="10">
    <source>
        <dbReference type="ARBA" id="ARBA00023163"/>
    </source>
</evidence>
<dbReference type="GO" id="GO:0032549">
    <property type="term" value="F:ribonucleoside binding"/>
    <property type="evidence" value="ECO:0007669"/>
    <property type="project" value="InterPro"/>
</dbReference>
<keyword evidence="5 15" id="KW-0808">Transferase</keyword>
<dbReference type="FunFam" id="3.90.1110.10:FF:000007">
    <property type="entry name" value="DNA-directed RNA polymerase subunit beta"/>
    <property type="match status" value="1"/>
</dbReference>
<protein>
    <recommendedName>
        <fullName evidence="15">DNA-directed RNA polymerase subunit beta</fullName>
        <ecNumber evidence="15">2.7.7.6</ecNumber>
    </recommendedName>
</protein>
<dbReference type="Pfam" id="PF06883">
    <property type="entry name" value="RNA_pol_Rpa2_4"/>
    <property type="match status" value="1"/>
</dbReference>
<keyword evidence="10 15" id="KW-0804">Transcription</keyword>
<evidence type="ECO:0000259" key="21">
    <source>
        <dbReference type="Pfam" id="PF06883"/>
    </source>
</evidence>
<evidence type="ECO:0000259" key="17">
    <source>
        <dbReference type="Pfam" id="PF04560"/>
    </source>
</evidence>
<dbReference type="AlphaFoldDB" id="A0A8J2RUR5"/>
<feature type="domain" description="RNA polymerase Rpb2" evidence="18">
    <location>
        <begin position="192"/>
        <end position="380"/>
    </location>
</feature>
<dbReference type="OrthoDB" id="10248617at2759"/>
<dbReference type="Pfam" id="PF04563">
    <property type="entry name" value="RNA_pol_Rpb2_1"/>
    <property type="match status" value="1"/>
</dbReference>
<evidence type="ECO:0000259" key="19">
    <source>
        <dbReference type="Pfam" id="PF04563"/>
    </source>
</evidence>
<dbReference type="PANTHER" id="PTHR20856">
    <property type="entry name" value="DNA-DIRECTED RNA POLYMERASE I SUBUNIT 2"/>
    <property type="match status" value="1"/>
</dbReference>
<dbReference type="GO" id="GO:0006351">
    <property type="term" value="P:DNA-templated transcription"/>
    <property type="evidence" value="ECO:0007669"/>
    <property type="project" value="InterPro"/>
</dbReference>
<evidence type="ECO:0000256" key="8">
    <source>
        <dbReference type="ARBA" id="ARBA00022771"/>
    </source>
</evidence>
<dbReference type="InterPro" id="IPR007641">
    <property type="entry name" value="RNA_pol_Rpb2_7"/>
</dbReference>
<proteinExistence type="inferred from homology"/>
<dbReference type="GO" id="GO:0000428">
    <property type="term" value="C:DNA-directed RNA polymerase complex"/>
    <property type="evidence" value="ECO:0007669"/>
    <property type="project" value="UniProtKB-KW"/>
</dbReference>
<feature type="domain" description="DNA-directed RNA polymerase subunit 2 hybrid-binding" evidence="16">
    <location>
        <begin position="677"/>
        <end position="1036"/>
    </location>
</feature>
<name>A0A8J2RUR5_9CRUS</name>
<dbReference type="FunFam" id="3.90.1100.10:FF:000008">
    <property type="entry name" value="DNA-directed RNA polymerase subunit beta"/>
    <property type="match status" value="1"/>
</dbReference>
<dbReference type="GO" id="GO:0005730">
    <property type="term" value="C:nucleolus"/>
    <property type="evidence" value="ECO:0007669"/>
    <property type="project" value="UniProtKB-SubCell"/>
</dbReference>
<dbReference type="FunFam" id="3.90.1100.10:FF:000016">
    <property type="entry name" value="DNA-directed RNA polymerase subunit beta"/>
    <property type="match status" value="1"/>
</dbReference>
<evidence type="ECO:0000256" key="7">
    <source>
        <dbReference type="ARBA" id="ARBA00022723"/>
    </source>
</evidence>
<keyword evidence="11" id="KW-0539">Nucleus</keyword>
<dbReference type="FunFam" id="2.40.270.10:FF:000011">
    <property type="entry name" value="DNA-directed RNA polymerase subunit beta"/>
    <property type="match status" value="1"/>
</dbReference>
<dbReference type="InterPro" id="IPR014724">
    <property type="entry name" value="RNA_pol_RPB2_OB-fold"/>
</dbReference>
<evidence type="ECO:0000256" key="3">
    <source>
        <dbReference type="ARBA" id="ARBA00011251"/>
    </source>
</evidence>
<feature type="domain" description="DNA-directed RNA polymerase I subunit RPA2" evidence="21">
    <location>
        <begin position="571"/>
        <end position="628"/>
    </location>
</feature>
<dbReference type="PROSITE" id="PS01166">
    <property type="entry name" value="RNA_POL_BETA"/>
    <property type="match status" value="1"/>
</dbReference>
<dbReference type="CDD" id="cd00653">
    <property type="entry name" value="RNA_pol_B_RPB2"/>
    <property type="match status" value="1"/>
</dbReference>
<keyword evidence="6 15" id="KW-0548">Nucleotidyltransferase</keyword>
<dbReference type="InterPro" id="IPR007644">
    <property type="entry name" value="RNA_pol_bsu_protrusion"/>
</dbReference>
<dbReference type="FunFam" id="3.90.1800.10:FF:000004">
    <property type="entry name" value="DNA-directed RNA polymerase subunit beta"/>
    <property type="match status" value="1"/>
</dbReference>
<evidence type="ECO:0000256" key="2">
    <source>
        <dbReference type="ARBA" id="ARBA00006835"/>
    </source>
</evidence>
<evidence type="ECO:0000256" key="12">
    <source>
        <dbReference type="ARBA" id="ARBA00025539"/>
    </source>
</evidence>
<dbReference type="Proteomes" id="UP000789390">
    <property type="component" value="Unassembled WGS sequence"/>
</dbReference>
<evidence type="ECO:0000259" key="20">
    <source>
        <dbReference type="Pfam" id="PF04565"/>
    </source>
</evidence>
<organism evidence="22 23">
    <name type="scientific">Daphnia galeata</name>
    <dbReference type="NCBI Taxonomy" id="27404"/>
    <lineage>
        <taxon>Eukaryota</taxon>
        <taxon>Metazoa</taxon>
        <taxon>Ecdysozoa</taxon>
        <taxon>Arthropoda</taxon>
        <taxon>Crustacea</taxon>
        <taxon>Branchiopoda</taxon>
        <taxon>Diplostraca</taxon>
        <taxon>Cladocera</taxon>
        <taxon>Anomopoda</taxon>
        <taxon>Daphniidae</taxon>
        <taxon>Daphnia</taxon>
    </lineage>
</organism>